<evidence type="ECO:0000313" key="4">
    <source>
        <dbReference type="Proteomes" id="UP001305702"/>
    </source>
</evidence>
<dbReference type="Proteomes" id="UP001305702">
    <property type="component" value="Chromosome"/>
</dbReference>
<dbReference type="SUPFAM" id="SSF51735">
    <property type="entry name" value="NAD(P)-binding Rossmann-fold domains"/>
    <property type="match status" value="1"/>
</dbReference>
<gene>
    <name evidence="3" type="ORF">MJA45_19575</name>
</gene>
<dbReference type="AlphaFoldDB" id="A0AA96LAU5"/>
<reference evidence="3 4" key="1">
    <citation type="submission" date="2022-02" db="EMBL/GenBank/DDBJ databases">
        <title>Paenibacillus sp. MBLB1776 Whole Genome Shotgun Sequencing.</title>
        <authorList>
            <person name="Hwang C.Y."/>
            <person name="Cho E.-S."/>
            <person name="Seo M.-J."/>
        </authorList>
    </citation>
    <scope>NUCLEOTIDE SEQUENCE [LARGE SCALE GENOMIC DNA]</scope>
    <source>
        <strain evidence="3 4">MBLB1776</strain>
    </source>
</reference>
<protein>
    <submittedName>
        <fullName evidence="3">Gfo/Idh/MocA family oxidoreductase</fullName>
    </submittedName>
</protein>
<organism evidence="3 4">
    <name type="scientific">Paenibacillus aurantius</name>
    <dbReference type="NCBI Taxonomy" id="2918900"/>
    <lineage>
        <taxon>Bacteria</taxon>
        <taxon>Bacillati</taxon>
        <taxon>Bacillota</taxon>
        <taxon>Bacilli</taxon>
        <taxon>Bacillales</taxon>
        <taxon>Paenibacillaceae</taxon>
        <taxon>Paenibacillus</taxon>
    </lineage>
</organism>
<dbReference type="SUPFAM" id="SSF55347">
    <property type="entry name" value="Glyceraldehyde-3-phosphate dehydrogenase-like, C-terminal domain"/>
    <property type="match status" value="1"/>
</dbReference>
<dbReference type="Gene3D" id="3.30.360.10">
    <property type="entry name" value="Dihydrodipicolinate Reductase, domain 2"/>
    <property type="match status" value="1"/>
</dbReference>
<sequence length="352" mass="39474">MKKYKAGIIGCGNIFPMHAASIQLSDIAEVEAVCDVKEDRAKNSAAKYNCHYYTDYEEMLEKADIDVVHICTPHYNHADIAIAAANKGKHVLTEKPMSISIEQAKEMVEACERNGVTLGVIFQNRYNPGSQLIKNAIQDGSLGQILGAKCSVTWKRTDDYYKKSDWKGTWSKEGGGVLIDQAIHTMDLMRWFVGEDIEYVDAQIANRAHEKIEVEDSAEGVIKFTNGVFAGFFAINYYSYDAPVEIEIHGVKGIAKMVADRATITYNDGTEITRDKNPNEVIDYGEGVKIYWGVSHSKQIRDYYYSLQAGKAPYIDGREAMKTQELIAAVYQSGKENKRVYLNSPEDKKAEK</sequence>
<accession>A0AA96LAU5</accession>
<dbReference type="Gene3D" id="3.40.50.720">
    <property type="entry name" value="NAD(P)-binding Rossmann-like Domain"/>
    <property type="match status" value="1"/>
</dbReference>
<dbReference type="PANTHER" id="PTHR43249">
    <property type="entry name" value="UDP-N-ACETYL-2-AMINO-2-DEOXY-D-GLUCURONATE OXIDASE"/>
    <property type="match status" value="1"/>
</dbReference>
<evidence type="ECO:0000259" key="1">
    <source>
        <dbReference type="Pfam" id="PF01408"/>
    </source>
</evidence>
<keyword evidence="4" id="KW-1185">Reference proteome</keyword>
<dbReference type="InterPro" id="IPR000683">
    <property type="entry name" value="Gfo/Idh/MocA-like_OxRdtase_N"/>
</dbReference>
<proteinExistence type="predicted"/>
<name>A0AA96LAU5_9BACL</name>
<feature type="domain" description="GFO/IDH/MocA-like oxidoreductase" evidence="2">
    <location>
        <begin position="131"/>
        <end position="255"/>
    </location>
</feature>
<dbReference type="Pfam" id="PF01408">
    <property type="entry name" value="GFO_IDH_MocA"/>
    <property type="match status" value="1"/>
</dbReference>
<dbReference type="EMBL" id="CP130318">
    <property type="protein sequence ID" value="WNQ09810.1"/>
    <property type="molecule type" value="Genomic_DNA"/>
</dbReference>
<evidence type="ECO:0000259" key="2">
    <source>
        <dbReference type="Pfam" id="PF22725"/>
    </source>
</evidence>
<evidence type="ECO:0000313" key="3">
    <source>
        <dbReference type="EMBL" id="WNQ09810.1"/>
    </source>
</evidence>
<dbReference type="RefSeq" id="WP_315603584.1">
    <property type="nucleotide sequence ID" value="NZ_CP130318.1"/>
</dbReference>
<feature type="domain" description="Gfo/Idh/MocA-like oxidoreductase N-terminal" evidence="1">
    <location>
        <begin position="5"/>
        <end position="121"/>
    </location>
</feature>
<dbReference type="InterPro" id="IPR052515">
    <property type="entry name" value="Gfo/Idh/MocA_Oxidoreductase"/>
</dbReference>
<dbReference type="Pfam" id="PF22725">
    <property type="entry name" value="GFO_IDH_MocA_C3"/>
    <property type="match status" value="1"/>
</dbReference>
<dbReference type="GO" id="GO:0000166">
    <property type="term" value="F:nucleotide binding"/>
    <property type="evidence" value="ECO:0007669"/>
    <property type="project" value="InterPro"/>
</dbReference>
<dbReference type="KEGG" id="paun:MJA45_19575"/>
<dbReference type="InterPro" id="IPR036291">
    <property type="entry name" value="NAD(P)-bd_dom_sf"/>
</dbReference>
<dbReference type="InterPro" id="IPR055170">
    <property type="entry name" value="GFO_IDH_MocA-like_dom"/>
</dbReference>
<dbReference type="PANTHER" id="PTHR43249:SF1">
    <property type="entry name" value="D-GLUCOSIDE 3-DEHYDROGENASE"/>
    <property type="match status" value="1"/>
</dbReference>